<dbReference type="EMBL" id="JACXAH010000002">
    <property type="protein sequence ID" value="MBD1371077.1"/>
    <property type="molecule type" value="Genomic_DNA"/>
</dbReference>
<dbReference type="PANTHER" id="PTHR30518">
    <property type="entry name" value="ENDOLYTIC MUREIN TRANSGLYCOSYLASE"/>
    <property type="match status" value="1"/>
</dbReference>
<dbReference type="Proteomes" id="UP000661691">
    <property type="component" value="Unassembled WGS sequence"/>
</dbReference>
<dbReference type="RefSeq" id="WP_191139032.1">
    <property type="nucleotide sequence ID" value="NZ_JACXAG020000002.1"/>
</dbReference>
<reference evidence="8" key="1">
    <citation type="submission" date="2020-09" db="EMBL/GenBank/DDBJ databases">
        <title>A novel bacterium of genus Hazenella, isolated from South China Sea.</title>
        <authorList>
            <person name="Huang H."/>
            <person name="Mo K."/>
            <person name="Hu Y."/>
        </authorList>
    </citation>
    <scope>NUCLEOTIDE SEQUENCE</scope>
    <source>
        <strain evidence="8">IB182357</strain>
    </source>
</reference>
<evidence type="ECO:0000313" key="9">
    <source>
        <dbReference type="Proteomes" id="UP000661691"/>
    </source>
</evidence>
<keyword evidence="4 7" id="KW-0472">Membrane</keyword>
<comment type="function">
    <text evidence="7">Functions as a peptidoglycan terminase that cleaves nascent peptidoglycan strands endolytically to terminate their elongation.</text>
</comment>
<dbReference type="CDD" id="cd08010">
    <property type="entry name" value="MltG_like"/>
    <property type="match status" value="1"/>
</dbReference>
<gene>
    <name evidence="7 8" type="primary">mltG</name>
    <name evidence="8" type="ORF">IC620_01725</name>
</gene>
<dbReference type="NCBIfam" id="TIGR00247">
    <property type="entry name" value="endolytic transglycosylase MltG"/>
    <property type="match status" value="1"/>
</dbReference>
<dbReference type="PANTHER" id="PTHR30518:SF2">
    <property type="entry name" value="ENDOLYTIC MUREIN TRANSGLYCOSYLASE"/>
    <property type="match status" value="1"/>
</dbReference>
<evidence type="ECO:0000256" key="5">
    <source>
        <dbReference type="ARBA" id="ARBA00023239"/>
    </source>
</evidence>
<feature type="site" description="Important for catalytic activity" evidence="7">
    <location>
        <position position="226"/>
    </location>
</feature>
<evidence type="ECO:0000256" key="2">
    <source>
        <dbReference type="ARBA" id="ARBA00022692"/>
    </source>
</evidence>
<keyword evidence="2 7" id="KW-0812">Transmembrane</keyword>
<comment type="catalytic activity">
    <reaction evidence="7">
        <text>a peptidoglycan chain = a peptidoglycan chain with N-acetyl-1,6-anhydromuramyl-[peptide] at the reducing end + a peptidoglycan chain with N-acetylglucosamine at the non-reducing end.</text>
        <dbReference type="EC" id="4.2.2.29"/>
    </reaction>
</comment>
<evidence type="ECO:0000313" key="8">
    <source>
        <dbReference type="EMBL" id="MBD1371077.1"/>
    </source>
</evidence>
<comment type="caution">
    <text evidence="8">The sequence shown here is derived from an EMBL/GenBank/DDBJ whole genome shotgun (WGS) entry which is preliminary data.</text>
</comment>
<dbReference type="GO" id="GO:0008932">
    <property type="term" value="F:lytic endotransglycosylase activity"/>
    <property type="evidence" value="ECO:0007669"/>
    <property type="project" value="UniProtKB-UniRule"/>
</dbReference>
<dbReference type="Gene3D" id="3.30.1490.480">
    <property type="entry name" value="Endolytic murein transglycosylase"/>
    <property type="match status" value="2"/>
</dbReference>
<dbReference type="GO" id="GO:0009252">
    <property type="term" value="P:peptidoglycan biosynthetic process"/>
    <property type="evidence" value="ECO:0007669"/>
    <property type="project" value="UniProtKB-UniRule"/>
</dbReference>
<proteinExistence type="inferred from homology"/>
<evidence type="ECO:0000256" key="1">
    <source>
        <dbReference type="ARBA" id="ARBA00022475"/>
    </source>
</evidence>
<evidence type="ECO:0000256" key="7">
    <source>
        <dbReference type="HAMAP-Rule" id="MF_02065"/>
    </source>
</evidence>
<dbReference type="InterPro" id="IPR003770">
    <property type="entry name" value="MLTG-like"/>
</dbReference>
<evidence type="ECO:0000256" key="4">
    <source>
        <dbReference type="ARBA" id="ARBA00023136"/>
    </source>
</evidence>
<evidence type="ECO:0000256" key="6">
    <source>
        <dbReference type="ARBA" id="ARBA00023316"/>
    </source>
</evidence>
<dbReference type="HAMAP" id="MF_02065">
    <property type="entry name" value="MltG"/>
    <property type="match status" value="1"/>
</dbReference>
<keyword evidence="5 7" id="KW-0456">Lyase</keyword>
<accession>A0A926N7I9</accession>
<keyword evidence="3 7" id="KW-1133">Transmembrane helix</keyword>
<keyword evidence="6 7" id="KW-0961">Cell wall biogenesis/degradation</keyword>
<keyword evidence="1 7" id="KW-1003">Cell membrane</keyword>
<dbReference type="EC" id="4.2.2.29" evidence="7"/>
<dbReference type="GO" id="GO:0071555">
    <property type="term" value="P:cell wall organization"/>
    <property type="evidence" value="ECO:0007669"/>
    <property type="project" value="UniProtKB-KW"/>
</dbReference>
<evidence type="ECO:0000256" key="3">
    <source>
        <dbReference type="ARBA" id="ARBA00022989"/>
    </source>
</evidence>
<dbReference type="Pfam" id="PF02618">
    <property type="entry name" value="YceG"/>
    <property type="match status" value="1"/>
</dbReference>
<sequence>MKWLLRMIFTLVIIVGWVIVTYVYANFTLGSEKRDQPVEVEIIKDMTIAEIGTLLKEKGLIREKYFFRYYAMYKKKTNLKAGVYEVEPGESLDQMLDRFVEGKESKISVTIPEGLNAAQIADKLKEEGLDSEGFLKALNTKEPKYAFEKQIPNDRQRKYKLEGYLFPSTYKFRKDEKPENIVNAMLEQFQVRLDKLNWDQQLKNESLPKNWSIDQVIIVASLIEKEGQVRSELPRIAGVIYNRLEKEPRLLQVDAWYHYYLSMRGEALKKPDKHTKNIESPYNNYKNPGLPPGPICSPSEKAIHAALSPENHQYFFYVTKSDGSQEHYFAKTNEEHLKNIKKSNANEK</sequence>
<comment type="similarity">
    <text evidence="7">Belongs to the transglycosylase MltG family.</text>
</comment>
<organism evidence="8 9">
    <name type="scientific">Polycladospora coralii</name>
    <dbReference type="NCBI Taxonomy" id="2771432"/>
    <lineage>
        <taxon>Bacteria</taxon>
        <taxon>Bacillati</taxon>
        <taxon>Bacillota</taxon>
        <taxon>Bacilli</taxon>
        <taxon>Bacillales</taxon>
        <taxon>Thermoactinomycetaceae</taxon>
        <taxon>Polycladospora</taxon>
    </lineage>
</organism>
<keyword evidence="9" id="KW-1185">Reference proteome</keyword>
<protein>
    <recommendedName>
        <fullName evidence="7">Endolytic murein transglycosylase</fullName>
        <ecNumber evidence="7">4.2.2.29</ecNumber>
    </recommendedName>
    <alternativeName>
        <fullName evidence="7">Peptidoglycan lytic transglycosylase</fullName>
    </alternativeName>
    <alternativeName>
        <fullName evidence="7">Peptidoglycan polymerization terminase</fullName>
    </alternativeName>
</protein>
<dbReference type="GO" id="GO:0005886">
    <property type="term" value="C:plasma membrane"/>
    <property type="evidence" value="ECO:0007669"/>
    <property type="project" value="UniProtKB-UniRule"/>
</dbReference>
<dbReference type="AlphaFoldDB" id="A0A926N7I9"/>
<name>A0A926N7I9_9BACL</name>